<protein>
    <recommendedName>
        <fullName evidence="1">Putative regulatory protein SAMN04488516_103104</fullName>
    </recommendedName>
</protein>
<dbReference type="NCBIfam" id="NF003315">
    <property type="entry name" value="PRK04323.1"/>
    <property type="match status" value="1"/>
</dbReference>
<evidence type="ECO:0000313" key="3">
    <source>
        <dbReference type="Proteomes" id="UP000199602"/>
    </source>
</evidence>
<dbReference type="OrthoDB" id="5432174at2"/>
<sequence>MKTSLKLVNIGFGNSVVKDRIIAIFNPNSSPMRRLKEEAKEDYRLIDATQGRKTRSIIVTDSNHVILSAIHTETIVQRIQEGENGENK</sequence>
<dbReference type="InterPro" id="IPR007169">
    <property type="entry name" value="RemA-like"/>
</dbReference>
<dbReference type="Proteomes" id="UP000199602">
    <property type="component" value="Unassembled WGS sequence"/>
</dbReference>
<gene>
    <name evidence="2" type="ORF">SAMN04488516_103104</name>
</gene>
<proteinExistence type="inferred from homology"/>
<dbReference type="RefSeq" id="WP_092064266.1">
    <property type="nucleotide sequence ID" value="NZ_FNIN01000003.1"/>
</dbReference>
<comment type="similarity">
    <text evidence="1">Belongs to the RemA family.</text>
</comment>
<dbReference type="AlphaFoldDB" id="A0A1H0CM58"/>
<organism evidence="2 3">
    <name type="scientific">Desulfonauticus submarinus</name>
    <dbReference type="NCBI Taxonomy" id="206665"/>
    <lineage>
        <taxon>Bacteria</taxon>
        <taxon>Pseudomonadati</taxon>
        <taxon>Thermodesulfobacteriota</taxon>
        <taxon>Desulfovibrionia</taxon>
        <taxon>Desulfovibrionales</taxon>
        <taxon>Desulfonauticaceae</taxon>
        <taxon>Desulfonauticus</taxon>
    </lineage>
</organism>
<accession>A0A1H0CM58</accession>
<evidence type="ECO:0000313" key="2">
    <source>
        <dbReference type="EMBL" id="SDN58976.1"/>
    </source>
</evidence>
<keyword evidence="3" id="KW-1185">Reference proteome</keyword>
<reference evidence="2 3" key="1">
    <citation type="submission" date="2016-10" db="EMBL/GenBank/DDBJ databases">
        <authorList>
            <person name="de Groot N.N."/>
        </authorList>
    </citation>
    <scope>NUCLEOTIDE SEQUENCE [LARGE SCALE GENOMIC DNA]</scope>
    <source>
        <strain evidence="2 3">DSM 15269</strain>
    </source>
</reference>
<evidence type="ECO:0000256" key="1">
    <source>
        <dbReference type="HAMAP-Rule" id="MF_01503"/>
    </source>
</evidence>
<dbReference type="PANTHER" id="PTHR38449">
    <property type="entry name" value="REGULATORY PROTEIN TM_1690-RELATED"/>
    <property type="match status" value="1"/>
</dbReference>
<dbReference type="PANTHER" id="PTHR38449:SF1">
    <property type="entry name" value="REGULATORY PROTEIN SSL2874-RELATED"/>
    <property type="match status" value="1"/>
</dbReference>
<dbReference type="STRING" id="206665.SAMN04488516_103104"/>
<dbReference type="HAMAP" id="MF_01503">
    <property type="entry name" value="RemA"/>
    <property type="match status" value="1"/>
</dbReference>
<dbReference type="Pfam" id="PF04025">
    <property type="entry name" value="RemA-like"/>
    <property type="match status" value="1"/>
</dbReference>
<dbReference type="EMBL" id="FNIN01000003">
    <property type="protein sequence ID" value="SDN58976.1"/>
    <property type="molecule type" value="Genomic_DNA"/>
</dbReference>
<name>A0A1H0CM58_9BACT</name>